<dbReference type="AlphaFoldDB" id="A0A9D1PTT3"/>
<reference evidence="1" key="1">
    <citation type="journal article" date="2021" name="PeerJ">
        <title>Extensive microbial diversity within the chicken gut microbiome revealed by metagenomics and culture.</title>
        <authorList>
            <person name="Gilroy R."/>
            <person name="Ravi A."/>
            <person name="Getino M."/>
            <person name="Pursley I."/>
            <person name="Horton D.L."/>
            <person name="Alikhan N.F."/>
            <person name="Baker D."/>
            <person name="Gharbi K."/>
            <person name="Hall N."/>
            <person name="Watson M."/>
            <person name="Adriaenssens E.M."/>
            <person name="Foster-Nyarko E."/>
            <person name="Jarju S."/>
            <person name="Secka A."/>
            <person name="Antonio M."/>
            <person name="Oren A."/>
            <person name="Chaudhuri R.R."/>
            <person name="La Ragione R."/>
            <person name="Hildebrand F."/>
            <person name="Pallen M.J."/>
        </authorList>
    </citation>
    <scope>NUCLEOTIDE SEQUENCE</scope>
    <source>
        <strain evidence="1">Gambia11-129</strain>
    </source>
</reference>
<evidence type="ECO:0000313" key="1">
    <source>
        <dbReference type="EMBL" id="HIV98739.1"/>
    </source>
</evidence>
<name>A0A9D1PTT3_9SPIO</name>
<dbReference type="PROSITE" id="PS51257">
    <property type="entry name" value="PROKAR_LIPOPROTEIN"/>
    <property type="match status" value="1"/>
</dbReference>
<gene>
    <name evidence="1" type="ORF">IAB12_03035</name>
</gene>
<evidence type="ECO:0000313" key="2">
    <source>
        <dbReference type="Proteomes" id="UP000823936"/>
    </source>
</evidence>
<dbReference type="Proteomes" id="UP000823936">
    <property type="component" value="Unassembled WGS sequence"/>
</dbReference>
<proteinExistence type="predicted"/>
<dbReference type="EMBL" id="DXHU01000013">
    <property type="protein sequence ID" value="HIV98739.1"/>
    <property type="molecule type" value="Genomic_DNA"/>
</dbReference>
<comment type="caution">
    <text evidence="1">The sequence shown here is derived from an EMBL/GenBank/DDBJ whole genome shotgun (WGS) entry which is preliminary data.</text>
</comment>
<reference evidence="1" key="2">
    <citation type="submission" date="2021-04" db="EMBL/GenBank/DDBJ databases">
        <authorList>
            <person name="Gilroy R."/>
        </authorList>
    </citation>
    <scope>NUCLEOTIDE SEQUENCE</scope>
    <source>
        <strain evidence="1">Gambia11-129</strain>
    </source>
</reference>
<sequence length="240" mass="27102">MRLLIVLFLPFVIISCSLDIEEEIVAVIPSIIPLEDMCGESIRYTLCVFTGSEIRNISVPVGTKRVPVKVKKGSTVILALYPAENYAPLGSYYEPGSKKEVYFTYTRGSLMDFLLSVSTYRSQIIRSLCLSSLEELYPDFSSIDKTLFLSALEGGSLDEKSKIEGTLFEIVVESLSEGLWQSENPYIDDIRISGDENGKTVKLYEGVYRFLNIEEDRMLTLLVLSDGQKLEKISKIEKWF</sequence>
<accession>A0A9D1PTT3</accession>
<protein>
    <submittedName>
        <fullName evidence="1">Uncharacterized protein</fullName>
    </submittedName>
</protein>
<organism evidence="1 2">
    <name type="scientific">Candidatus Ornithospirochaeta avicola</name>
    <dbReference type="NCBI Taxonomy" id="2840896"/>
    <lineage>
        <taxon>Bacteria</taxon>
        <taxon>Pseudomonadati</taxon>
        <taxon>Spirochaetota</taxon>
        <taxon>Spirochaetia</taxon>
        <taxon>Spirochaetales</taxon>
        <taxon>Spirochaetaceae</taxon>
        <taxon>Spirochaetaceae incertae sedis</taxon>
        <taxon>Candidatus Ornithospirochaeta</taxon>
    </lineage>
</organism>